<gene>
    <name evidence="1" type="ORF">LCGC14_0823770</name>
</gene>
<dbReference type="EMBL" id="LAZR01002326">
    <property type="protein sequence ID" value="KKN31464.1"/>
    <property type="molecule type" value="Genomic_DNA"/>
</dbReference>
<dbReference type="AlphaFoldDB" id="A0A0F9PMP7"/>
<sequence length="56" mass="6652">MRIFNDEGKEADIIIIFKNKEIKKLLEALKEACSHRPRKKTWKKLADEIYTEAAIY</sequence>
<organism evidence="1">
    <name type="scientific">marine sediment metagenome</name>
    <dbReference type="NCBI Taxonomy" id="412755"/>
    <lineage>
        <taxon>unclassified sequences</taxon>
        <taxon>metagenomes</taxon>
        <taxon>ecological metagenomes</taxon>
    </lineage>
</organism>
<comment type="caution">
    <text evidence="1">The sequence shown here is derived from an EMBL/GenBank/DDBJ whole genome shotgun (WGS) entry which is preliminary data.</text>
</comment>
<evidence type="ECO:0000313" key="1">
    <source>
        <dbReference type="EMBL" id="KKN31464.1"/>
    </source>
</evidence>
<accession>A0A0F9PMP7</accession>
<proteinExistence type="predicted"/>
<protein>
    <submittedName>
        <fullName evidence="1">Uncharacterized protein</fullName>
    </submittedName>
</protein>
<name>A0A0F9PMP7_9ZZZZ</name>
<reference evidence="1" key="1">
    <citation type="journal article" date="2015" name="Nature">
        <title>Complex archaea that bridge the gap between prokaryotes and eukaryotes.</title>
        <authorList>
            <person name="Spang A."/>
            <person name="Saw J.H."/>
            <person name="Jorgensen S.L."/>
            <person name="Zaremba-Niedzwiedzka K."/>
            <person name="Martijn J."/>
            <person name="Lind A.E."/>
            <person name="van Eijk R."/>
            <person name="Schleper C."/>
            <person name="Guy L."/>
            <person name="Ettema T.J."/>
        </authorList>
    </citation>
    <scope>NUCLEOTIDE SEQUENCE</scope>
</reference>